<reference evidence="4" key="1">
    <citation type="submission" date="2010-05" db="EMBL/GenBank/DDBJ databases">
        <title>The genome sequence of Magnaporthe poae strain ATCC 64411.</title>
        <authorList>
            <person name="Ma L.-J."/>
            <person name="Dead R."/>
            <person name="Young S."/>
            <person name="Zeng Q."/>
            <person name="Koehrsen M."/>
            <person name="Alvarado L."/>
            <person name="Berlin A."/>
            <person name="Chapman S.B."/>
            <person name="Chen Z."/>
            <person name="Freedman E."/>
            <person name="Gellesch M."/>
            <person name="Goldberg J."/>
            <person name="Griggs A."/>
            <person name="Gujja S."/>
            <person name="Heilman E.R."/>
            <person name="Heiman D."/>
            <person name="Hepburn T."/>
            <person name="Howarth C."/>
            <person name="Jen D."/>
            <person name="Larson L."/>
            <person name="Mehta T."/>
            <person name="Neiman D."/>
            <person name="Pearson M."/>
            <person name="Roberts A."/>
            <person name="Saif S."/>
            <person name="Shea T."/>
            <person name="Shenoy N."/>
            <person name="Sisk P."/>
            <person name="Stolte C."/>
            <person name="Sykes S."/>
            <person name="Walk T."/>
            <person name="White J."/>
            <person name="Yandava C."/>
            <person name="Haas B."/>
            <person name="Nusbaum C."/>
            <person name="Birren B."/>
        </authorList>
    </citation>
    <scope>NUCLEOTIDE SEQUENCE [LARGE SCALE GENOMIC DNA]</scope>
    <source>
        <strain evidence="4">ATCC 64411 / 73-15</strain>
    </source>
</reference>
<reference evidence="2" key="3">
    <citation type="submission" date="2011-03" db="EMBL/GenBank/DDBJ databases">
        <title>Annotation of Magnaporthe poae ATCC 64411.</title>
        <authorList>
            <person name="Ma L.-J."/>
            <person name="Dead R."/>
            <person name="Young S.K."/>
            <person name="Zeng Q."/>
            <person name="Gargeya S."/>
            <person name="Fitzgerald M."/>
            <person name="Haas B."/>
            <person name="Abouelleil A."/>
            <person name="Alvarado L."/>
            <person name="Arachchi H.M."/>
            <person name="Berlin A."/>
            <person name="Brown A."/>
            <person name="Chapman S.B."/>
            <person name="Chen Z."/>
            <person name="Dunbar C."/>
            <person name="Freedman E."/>
            <person name="Gearin G."/>
            <person name="Gellesch M."/>
            <person name="Goldberg J."/>
            <person name="Griggs A."/>
            <person name="Gujja S."/>
            <person name="Heiman D."/>
            <person name="Howarth C."/>
            <person name="Larson L."/>
            <person name="Lui A."/>
            <person name="MacDonald P.J.P."/>
            <person name="Mehta T."/>
            <person name="Montmayeur A."/>
            <person name="Murphy C."/>
            <person name="Neiman D."/>
            <person name="Pearson M."/>
            <person name="Priest M."/>
            <person name="Roberts A."/>
            <person name="Saif S."/>
            <person name="Shea T."/>
            <person name="Shenoy N."/>
            <person name="Sisk P."/>
            <person name="Stolte C."/>
            <person name="Sykes S."/>
            <person name="Yandava C."/>
            <person name="Wortman J."/>
            <person name="Nusbaum C."/>
            <person name="Birren B."/>
        </authorList>
    </citation>
    <scope>NUCLEOTIDE SEQUENCE</scope>
    <source>
        <strain evidence="2">ATCC 64411</strain>
    </source>
</reference>
<accession>A0A0C4DZA9</accession>
<evidence type="ECO:0000313" key="3">
    <source>
        <dbReference type="EnsemblFungi" id="MAPG_05404T0"/>
    </source>
</evidence>
<evidence type="ECO:0000256" key="1">
    <source>
        <dbReference type="SAM" id="MobiDB-lite"/>
    </source>
</evidence>
<dbReference type="VEuPathDB" id="FungiDB:MAPG_05404"/>
<feature type="region of interest" description="Disordered" evidence="1">
    <location>
        <begin position="1"/>
        <end position="34"/>
    </location>
</feature>
<evidence type="ECO:0000313" key="4">
    <source>
        <dbReference type="Proteomes" id="UP000011715"/>
    </source>
</evidence>
<name>A0A0C4DZA9_MAGP6</name>
<reference evidence="3" key="4">
    <citation type="journal article" date="2015" name="G3 (Bethesda)">
        <title>Genome sequences of three phytopathogenic species of the Magnaporthaceae family of fungi.</title>
        <authorList>
            <person name="Okagaki L.H."/>
            <person name="Nunes C.C."/>
            <person name="Sailsbery J."/>
            <person name="Clay B."/>
            <person name="Brown D."/>
            <person name="John T."/>
            <person name="Oh Y."/>
            <person name="Young N."/>
            <person name="Fitzgerald M."/>
            <person name="Haas B.J."/>
            <person name="Zeng Q."/>
            <person name="Young S."/>
            <person name="Adiconis X."/>
            <person name="Fan L."/>
            <person name="Levin J.Z."/>
            <person name="Mitchell T.K."/>
            <person name="Okubara P.A."/>
            <person name="Farman M.L."/>
            <person name="Kohn L.M."/>
            <person name="Birren B."/>
            <person name="Ma L.-J."/>
            <person name="Dean R.A."/>
        </authorList>
    </citation>
    <scope>NUCLEOTIDE SEQUENCE</scope>
    <source>
        <strain evidence="3">ATCC 64411 / 73-15</strain>
    </source>
</reference>
<protein>
    <submittedName>
        <fullName evidence="2 3">Uncharacterized protein</fullName>
    </submittedName>
</protein>
<dbReference type="AlphaFoldDB" id="A0A0C4DZA9"/>
<feature type="compositionally biased region" description="Basic residues" evidence="1">
    <location>
        <begin position="1"/>
        <end position="10"/>
    </location>
</feature>
<dbReference type="EMBL" id="ADBL01001284">
    <property type="status" value="NOT_ANNOTATED_CDS"/>
    <property type="molecule type" value="Genomic_DNA"/>
</dbReference>
<organism evidence="3 4">
    <name type="scientific">Magnaporthiopsis poae (strain ATCC 64411 / 73-15)</name>
    <name type="common">Kentucky bluegrass fungus</name>
    <name type="synonym">Magnaporthe poae</name>
    <dbReference type="NCBI Taxonomy" id="644358"/>
    <lineage>
        <taxon>Eukaryota</taxon>
        <taxon>Fungi</taxon>
        <taxon>Dikarya</taxon>
        <taxon>Ascomycota</taxon>
        <taxon>Pezizomycotina</taxon>
        <taxon>Sordariomycetes</taxon>
        <taxon>Sordariomycetidae</taxon>
        <taxon>Magnaporthales</taxon>
        <taxon>Magnaporthaceae</taxon>
        <taxon>Magnaporthiopsis</taxon>
    </lineage>
</organism>
<reference evidence="2" key="2">
    <citation type="submission" date="2010-05" db="EMBL/GenBank/DDBJ databases">
        <title>The Genome Sequence of Magnaporthe poae strain ATCC 64411.</title>
        <authorList>
            <consortium name="The Broad Institute Genome Sequencing Platform"/>
            <consortium name="Broad Institute Genome Sequencing Center for Infectious Disease"/>
            <person name="Ma L.-J."/>
            <person name="Dead R."/>
            <person name="Young S."/>
            <person name="Zeng Q."/>
            <person name="Koehrsen M."/>
            <person name="Alvarado L."/>
            <person name="Berlin A."/>
            <person name="Chapman S.B."/>
            <person name="Chen Z."/>
            <person name="Freedman E."/>
            <person name="Gellesch M."/>
            <person name="Goldberg J."/>
            <person name="Griggs A."/>
            <person name="Gujja S."/>
            <person name="Heilman E.R."/>
            <person name="Heiman D."/>
            <person name="Hepburn T."/>
            <person name="Howarth C."/>
            <person name="Jen D."/>
            <person name="Larson L."/>
            <person name="Mehta T."/>
            <person name="Neiman D."/>
            <person name="Pearson M."/>
            <person name="Roberts A."/>
            <person name="Saif S."/>
            <person name="Shea T."/>
            <person name="Shenoy N."/>
            <person name="Sisk P."/>
            <person name="Stolte C."/>
            <person name="Sykes S."/>
            <person name="Walk T."/>
            <person name="White J."/>
            <person name="Yandava C."/>
            <person name="Haas B."/>
            <person name="Nusbaum C."/>
            <person name="Birren B."/>
        </authorList>
    </citation>
    <scope>NUCLEOTIDE SEQUENCE</scope>
    <source>
        <strain evidence="2">ATCC 64411</strain>
    </source>
</reference>
<dbReference type="EMBL" id="GL876969">
    <property type="protein sequence ID" value="KLU86390.1"/>
    <property type="molecule type" value="Genomic_DNA"/>
</dbReference>
<sequence length="80" mass="8493">MGFSVRGRKREKSELGINPGGVSKAGVEARKGDLGKPGLRWVRHLSHSPGLGRGERDGKNREESNGLFLIGLALIGLAMG</sequence>
<evidence type="ECO:0000313" key="2">
    <source>
        <dbReference type="EMBL" id="KLU86390.1"/>
    </source>
</evidence>
<keyword evidence="4" id="KW-1185">Reference proteome</keyword>
<reference evidence="3" key="5">
    <citation type="submission" date="2015-06" db="UniProtKB">
        <authorList>
            <consortium name="EnsemblFungi"/>
        </authorList>
    </citation>
    <scope>IDENTIFICATION</scope>
    <source>
        <strain evidence="3">ATCC 64411</strain>
    </source>
</reference>
<proteinExistence type="predicted"/>
<gene>
    <name evidence="2" type="ORF">MAPG_05404</name>
</gene>
<dbReference type="EnsemblFungi" id="MAPG_05404T0">
    <property type="protein sequence ID" value="MAPG_05404T0"/>
    <property type="gene ID" value="MAPG_05404"/>
</dbReference>
<dbReference type="Proteomes" id="UP000011715">
    <property type="component" value="Unassembled WGS sequence"/>
</dbReference>